<evidence type="ECO:0000313" key="10">
    <source>
        <dbReference type="EMBL" id="OAE18460.1"/>
    </source>
</evidence>
<feature type="compositionally biased region" description="Low complexity" evidence="7">
    <location>
        <begin position="793"/>
        <end position="807"/>
    </location>
</feature>
<dbReference type="SMART" id="SM00571">
    <property type="entry name" value="DDT"/>
    <property type="match status" value="1"/>
</dbReference>
<dbReference type="InterPro" id="IPR019787">
    <property type="entry name" value="Znf_PHD-finger"/>
</dbReference>
<dbReference type="GO" id="GO:0005634">
    <property type="term" value="C:nucleus"/>
    <property type="evidence" value="ECO:0007669"/>
    <property type="project" value="UniProtKB-SubCell"/>
</dbReference>
<dbReference type="PANTHER" id="PTHR46508:SF1">
    <property type="entry name" value="PHD FINGER FAMILY PROTEIN"/>
    <property type="match status" value="1"/>
</dbReference>
<dbReference type="InterPro" id="IPR019786">
    <property type="entry name" value="Zinc_finger_PHD-type_CS"/>
</dbReference>
<dbReference type="PANTHER" id="PTHR46508">
    <property type="entry name" value="PHD FINGER FAMILY PROTEIN"/>
    <property type="match status" value="1"/>
</dbReference>
<dbReference type="InterPro" id="IPR028942">
    <property type="entry name" value="WHIM1_dom"/>
</dbReference>
<proteinExistence type="predicted"/>
<accession>A0A176VC83</accession>
<feature type="region of interest" description="Disordered" evidence="7">
    <location>
        <begin position="776"/>
        <end position="807"/>
    </location>
</feature>
<evidence type="ECO:0000256" key="1">
    <source>
        <dbReference type="ARBA" id="ARBA00004123"/>
    </source>
</evidence>
<name>A0A176VC83_MARPO</name>
<feature type="compositionally biased region" description="Polar residues" evidence="7">
    <location>
        <begin position="220"/>
        <end position="242"/>
    </location>
</feature>
<feature type="region of interest" description="Disordered" evidence="7">
    <location>
        <begin position="1382"/>
        <end position="1411"/>
    </location>
</feature>
<reference evidence="10" key="1">
    <citation type="submission" date="2016-03" db="EMBL/GenBank/DDBJ databases">
        <title>Mechanisms controlling the formation of the plant cell surface in tip-growing cells are functionally conserved among land plants.</title>
        <authorList>
            <person name="Honkanen S."/>
            <person name="Jones V.A."/>
            <person name="Morieri G."/>
            <person name="Champion C."/>
            <person name="Hetherington A.J."/>
            <person name="Kelly S."/>
            <person name="Saint-Marcoux D."/>
            <person name="Proust H."/>
            <person name="Prescott H."/>
            <person name="Dolan L."/>
        </authorList>
    </citation>
    <scope>NUCLEOTIDE SEQUENCE [LARGE SCALE GENOMIC DNA]</scope>
    <source>
        <tissue evidence="10">Whole gametophyte</tissue>
    </source>
</reference>
<feature type="compositionally biased region" description="Basic and acidic residues" evidence="7">
    <location>
        <begin position="1671"/>
        <end position="1686"/>
    </location>
</feature>
<keyword evidence="3 6" id="KW-0863">Zinc-finger</keyword>
<evidence type="ECO:0000256" key="5">
    <source>
        <dbReference type="ARBA" id="ARBA00023242"/>
    </source>
</evidence>
<feature type="region of interest" description="Disordered" evidence="7">
    <location>
        <begin position="207"/>
        <end position="244"/>
    </location>
</feature>
<evidence type="ECO:0000256" key="4">
    <source>
        <dbReference type="ARBA" id="ARBA00022833"/>
    </source>
</evidence>
<dbReference type="SMART" id="SM00249">
    <property type="entry name" value="PHD"/>
    <property type="match status" value="3"/>
</dbReference>
<evidence type="ECO:0008006" key="12">
    <source>
        <dbReference type="Google" id="ProtNLM"/>
    </source>
</evidence>
<comment type="caution">
    <text evidence="10">The sequence shown here is derived from an EMBL/GenBank/DDBJ whole genome shotgun (WGS) entry which is preliminary data.</text>
</comment>
<dbReference type="EMBL" id="LVLJ01004059">
    <property type="protein sequence ID" value="OAE18460.1"/>
    <property type="molecule type" value="Genomic_DNA"/>
</dbReference>
<feature type="domain" description="DDT" evidence="9">
    <location>
        <begin position="394"/>
        <end position="454"/>
    </location>
</feature>
<feature type="region of interest" description="Disordered" evidence="7">
    <location>
        <begin position="1537"/>
        <end position="1733"/>
    </location>
</feature>
<dbReference type="InterPro" id="IPR013083">
    <property type="entry name" value="Znf_RING/FYVE/PHD"/>
</dbReference>
<gene>
    <name evidence="10" type="ORF">AXG93_2482s1080</name>
</gene>
<feature type="compositionally biased region" description="Low complexity" evidence="7">
    <location>
        <begin position="2110"/>
        <end position="2120"/>
    </location>
</feature>
<dbReference type="Pfam" id="PF02791">
    <property type="entry name" value="DDT"/>
    <property type="match status" value="1"/>
</dbReference>
<sequence>MGIKEDDDDEGNVKKYIGRTVKKYFKGYGEFSGEVISFNKARNFFKVKYADGDREELDLSELKAILVDVETKAVKENPKLKGAANGGGRKRKRDQPVKYRKGVVENGPTDRCKEVSQNAEVVFKEEVLGKPPSQDSQPGNSMVPNGVGAESPKIPGEGTQVDSDRPQVQTAISINGVVHVDEPADNLSEGRGKKRTVECAAPVVETTRPTRIKKRARDAWSSTPAGRQRNTSDQSGQHQAGSSVVEAKQPNGVIQNLVGASSSLPPAIPQSAVSVHQVSGADCDQSIGQTSHGKSSATCSEICGPNSVPLVPNPPTEKQVETVAKDVYSLRAIRAISRSLPVQRQLATAAAAEESEATESDINHVVLPKEEIEPEILPLKDPLPASSSTLGPIEDCVGDLFQVYSFLRSFSHALFLSPFGLEEFVVALTSTSVSPMLDCIHVSLLQGLRRHLEKLSKNSNNSATFCLRLLDWTLLDNITWPSFLMAYALTQGFLEERGWSFQAGLIRIDYYKLPADKKLAYLNFLCDKAMETEDVRGEINRRISAENDSEIVETKACNSKRPDRRNREVLSLENEFEEEFERMTRQKRESLSQKAGVQGLVPGKTTQAGEPKHLERGEDGNLDECILCGMDGVLICCDGCPAAYHSRCVGITKQGLPPGEWFCPECRADKLDSKGVRIPKGVRGGDLLFVGAENQRFFATCGYLLISESSSDTDSFYRYYSPGDMPRVVKYLEDAGPRYAPLQAAVQQLCQPDLDFSSAANQPILAAQVSGSISVEDKKGDSPVVADIEGDPKLTSGTSPSSSPSVPLVKLDTAACLEPPIISGIEGTPHKENLPVQADANASDVDLAVTPKVDPARDLSNGEGAPEDTLELRAIEHSPEGAPNQRAEPHSPLRTGGACGAQMNTETVTDVASGGDMHTPFNGWGELNIEQKDGVTDSGKPIPIAHYMYAKLFPRQVESNFSSLTQINACAYINKYTNGDIVFTAATYLSAMASNAEDASDDKGGSQKKVKPSNTADQLKAFSQAAPNFFWPSLKKRAMEAPKEKCGWCVNCRTPNRKGCLLTQVTGQISGGAAGVSGGIKPIKGPPGHYAAVAAYMLYMEETLHGLLDGPWEVAGYRKAWRKRVEQGMSIEDVRRALLEMEFNLRKIALSADWEKVVEDAPPFISNYVISVSGAGAAGPKKGAPKRRGRPPTVSKTPAVFAYDGGCFGVKWWRGGKLSRQVYNWESLPRAALKRAARQEASHSCFSNLTEMHNVFFGSLKRVPCPRGGGMKEIPELVYSKTSDLPRRTQLQAWRAKTEKISAVAQLAVQVDELVKGFKVRCLDKYIKWTEIVSPWDASTHNIKSSVDNKMTKAEILSKSEEDGCIKYLLYIPKDGADVSDSTHQQLDLANGNATSKKVPSAGSKEGGSEQWSLDKDVPLWLLKDYEQKRRKSQHVKLHKSVKFRKLQTPVVERKLSFWDMISDPHLYDSHEPLKLSNWICGFCHLSCLNSQSIQCQRCTEKFHIACTEVEETIDGRDKVAVCKSCAKLRLSQRNRKPSYKIRSMQSHYPEGSFVGASKGIPMGDADEVGGKSGSNSKSSRKKDRGSSMASHSSPEKDDSPQGRRKSGQRRNGLLSGSEHESSDSEERDSEKRAYTRLSADSSHLLANSPGKGGGRSKSGRKLKSLQAVGRELHLSPDTVQVERRTSSRIKNSMSPSKCPAVNEDEHVKVKLKIGKSLPNHTPAVSGKEDENRLASKRNMGLSKDGAPSEAEFSEDDFEFALTDKKKSPQKRKRLKVLLKGLPITSEDADSPNPLVRNEKRKASNGLQYVRRKKKSDEDVARFRQERLVFAGHVDIDPNNVPRCSLCSEGYDPAYSFISCEWCEEWYHGDAVGLTQEDVPLLMGFKCHKCRKCRAPSCPISGTRQRPAAKVRRRGSIDHGEVIDAENVNRSVQSSWKYPSEKDLCGFNDMKAFPDFVAATNQAEQALAVDGSNFGHGLGPADFDLTSGLMCDLEQQLQLTTSLSSIGEHNVNLWASNTGSGQLDLPSDFSSPLDLSSRGTAALSFTELLASDDDYLEGVAGPEIPLGTAWVDAPVSASGVASGAAAWCGADGVDENLAGAAEWNNRSAGLAGTSGAGASADWSRRETTPGSSDLDPAVGWTAAERLAVPTGVGPVAGWTGGEGSASMAPGARWVGPTEDLPSAATPLAPDAYGGAAAFTSVQEGPGRPSSLVAQVQADPEPLPQPEGKESEGSHEQGVGEC</sequence>
<dbReference type="Proteomes" id="UP000077202">
    <property type="component" value="Unassembled WGS sequence"/>
</dbReference>
<keyword evidence="2" id="KW-0479">Metal-binding</keyword>
<dbReference type="Pfam" id="PF21743">
    <property type="entry name" value="PTM_DIR17_Tudor"/>
    <property type="match status" value="1"/>
</dbReference>
<feature type="compositionally biased region" description="Polar residues" evidence="7">
    <location>
        <begin position="133"/>
        <end position="143"/>
    </location>
</feature>
<keyword evidence="11" id="KW-1185">Reference proteome</keyword>
<dbReference type="GO" id="GO:0008270">
    <property type="term" value="F:zinc ion binding"/>
    <property type="evidence" value="ECO:0007669"/>
    <property type="project" value="UniProtKB-KW"/>
</dbReference>
<keyword evidence="5" id="KW-0539">Nucleus</keyword>
<dbReference type="SUPFAM" id="SSF57903">
    <property type="entry name" value="FYVE/PHD zinc finger"/>
    <property type="match status" value="3"/>
</dbReference>
<comment type="subcellular location">
    <subcellularLocation>
        <location evidence="1">Nucleus</location>
    </subcellularLocation>
</comment>
<evidence type="ECO:0000256" key="6">
    <source>
        <dbReference type="PROSITE-ProRule" id="PRU00146"/>
    </source>
</evidence>
<dbReference type="Pfam" id="PF00628">
    <property type="entry name" value="PHD"/>
    <property type="match status" value="1"/>
</dbReference>
<protein>
    <recommendedName>
        <fullName evidence="12">PHD-type domain-containing protein</fullName>
    </recommendedName>
</protein>
<dbReference type="InterPro" id="IPR001965">
    <property type="entry name" value="Znf_PHD"/>
</dbReference>
<dbReference type="PROSITE" id="PS01359">
    <property type="entry name" value="ZF_PHD_1"/>
    <property type="match status" value="1"/>
</dbReference>
<feature type="compositionally biased region" description="Basic residues" evidence="7">
    <location>
        <begin position="88"/>
        <end position="101"/>
    </location>
</feature>
<feature type="region of interest" description="Disordered" evidence="7">
    <location>
        <begin position="2110"/>
        <end position="2137"/>
    </location>
</feature>
<feature type="region of interest" description="Disordered" evidence="7">
    <location>
        <begin position="2159"/>
        <end position="2186"/>
    </location>
</feature>
<dbReference type="Pfam" id="PF15612">
    <property type="entry name" value="WHIM1"/>
    <property type="match status" value="1"/>
</dbReference>
<evidence type="ECO:0000313" key="11">
    <source>
        <dbReference type="Proteomes" id="UP000077202"/>
    </source>
</evidence>
<evidence type="ECO:0000256" key="2">
    <source>
        <dbReference type="ARBA" id="ARBA00022723"/>
    </source>
</evidence>
<dbReference type="CDD" id="cd20401">
    <property type="entry name" value="Tudor_AtPTM-like"/>
    <property type="match status" value="1"/>
</dbReference>
<evidence type="ECO:0000256" key="7">
    <source>
        <dbReference type="SAM" id="MobiDB-lite"/>
    </source>
</evidence>
<dbReference type="GO" id="GO:0000785">
    <property type="term" value="C:chromatin"/>
    <property type="evidence" value="ECO:0007669"/>
    <property type="project" value="UniProtKB-ARBA"/>
</dbReference>
<organism evidence="10 11">
    <name type="scientific">Marchantia polymorpha subsp. ruderalis</name>
    <dbReference type="NCBI Taxonomy" id="1480154"/>
    <lineage>
        <taxon>Eukaryota</taxon>
        <taxon>Viridiplantae</taxon>
        <taxon>Streptophyta</taxon>
        <taxon>Embryophyta</taxon>
        <taxon>Marchantiophyta</taxon>
        <taxon>Marchantiopsida</taxon>
        <taxon>Marchantiidae</taxon>
        <taxon>Marchantiales</taxon>
        <taxon>Marchantiaceae</taxon>
        <taxon>Marchantia</taxon>
    </lineage>
</organism>
<evidence type="ECO:0000256" key="3">
    <source>
        <dbReference type="ARBA" id="ARBA00022771"/>
    </source>
</evidence>
<feature type="region of interest" description="Disordered" evidence="7">
    <location>
        <begin position="879"/>
        <end position="900"/>
    </location>
</feature>
<dbReference type="PROSITE" id="PS50016">
    <property type="entry name" value="ZF_PHD_2"/>
    <property type="match status" value="1"/>
</dbReference>
<dbReference type="InterPro" id="IPR011011">
    <property type="entry name" value="Znf_FYVE_PHD"/>
</dbReference>
<feature type="compositionally biased region" description="Polar residues" evidence="7">
    <location>
        <begin position="1382"/>
        <end position="1398"/>
    </location>
</feature>
<dbReference type="InterPro" id="IPR018501">
    <property type="entry name" value="DDT_dom"/>
</dbReference>
<feature type="region of interest" description="Disordered" evidence="7">
    <location>
        <begin position="1175"/>
        <end position="1195"/>
    </location>
</feature>
<dbReference type="PROSITE" id="PS50827">
    <property type="entry name" value="DDT"/>
    <property type="match status" value="1"/>
</dbReference>
<feature type="region of interest" description="Disordered" evidence="7">
    <location>
        <begin position="78"/>
        <end position="110"/>
    </location>
</feature>
<dbReference type="Gene3D" id="3.30.40.10">
    <property type="entry name" value="Zinc/RING finger domain, C3HC4 (zinc finger)"/>
    <property type="match status" value="2"/>
</dbReference>
<feature type="compositionally biased region" description="Basic and acidic residues" evidence="7">
    <location>
        <begin position="1618"/>
        <end position="1634"/>
    </location>
</feature>
<evidence type="ECO:0000259" key="9">
    <source>
        <dbReference type="PROSITE" id="PS50827"/>
    </source>
</evidence>
<dbReference type="InterPro" id="IPR047365">
    <property type="entry name" value="Tudor_AtPTM-like"/>
</dbReference>
<keyword evidence="4" id="KW-0862">Zinc</keyword>
<feature type="domain" description="PHD-type" evidence="8">
    <location>
        <begin position="622"/>
        <end position="669"/>
    </location>
</feature>
<dbReference type="CDD" id="cd15489">
    <property type="entry name" value="PHD_SF"/>
    <property type="match status" value="1"/>
</dbReference>
<evidence type="ECO:0000259" key="8">
    <source>
        <dbReference type="PROSITE" id="PS50016"/>
    </source>
</evidence>
<feature type="region of interest" description="Disordered" evidence="7">
    <location>
        <begin position="126"/>
        <end position="165"/>
    </location>
</feature>
<feature type="region of interest" description="Disordered" evidence="7">
    <location>
        <begin position="2214"/>
        <end position="2241"/>
    </location>
</feature>